<organism evidence="1">
    <name type="scientific">Arundo donax</name>
    <name type="common">Giant reed</name>
    <name type="synonym">Donax arundinaceus</name>
    <dbReference type="NCBI Taxonomy" id="35708"/>
    <lineage>
        <taxon>Eukaryota</taxon>
        <taxon>Viridiplantae</taxon>
        <taxon>Streptophyta</taxon>
        <taxon>Embryophyta</taxon>
        <taxon>Tracheophyta</taxon>
        <taxon>Spermatophyta</taxon>
        <taxon>Magnoliopsida</taxon>
        <taxon>Liliopsida</taxon>
        <taxon>Poales</taxon>
        <taxon>Poaceae</taxon>
        <taxon>PACMAD clade</taxon>
        <taxon>Arundinoideae</taxon>
        <taxon>Arundineae</taxon>
        <taxon>Arundo</taxon>
    </lineage>
</organism>
<protein>
    <submittedName>
        <fullName evidence="1">Uncharacterized protein</fullName>
    </submittedName>
</protein>
<reference evidence="1" key="1">
    <citation type="submission" date="2014-09" db="EMBL/GenBank/DDBJ databases">
        <authorList>
            <person name="Magalhaes I.L.F."/>
            <person name="Oliveira U."/>
            <person name="Santos F.R."/>
            <person name="Vidigal T.H.D.A."/>
            <person name="Brescovit A.D."/>
            <person name="Santos A.J."/>
        </authorList>
    </citation>
    <scope>NUCLEOTIDE SEQUENCE</scope>
    <source>
        <tissue evidence="1">Shoot tissue taken approximately 20 cm above the soil surface</tissue>
    </source>
</reference>
<proteinExistence type="predicted"/>
<sequence length="32" mass="3539">MASQTGLVLHPTNQLFEVVIESLDEMPRKPGT</sequence>
<accession>A0A0A9B0F9</accession>
<dbReference type="AlphaFoldDB" id="A0A0A9B0F9"/>
<dbReference type="EMBL" id="GBRH01242307">
    <property type="protein sequence ID" value="JAD55588.1"/>
    <property type="molecule type" value="Transcribed_RNA"/>
</dbReference>
<reference evidence="1" key="2">
    <citation type="journal article" date="2015" name="Data Brief">
        <title>Shoot transcriptome of the giant reed, Arundo donax.</title>
        <authorList>
            <person name="Barrero R.A."/>
            <person name="Guerrero F.D."/>
            <person name="Moolhuijzen P."/>
            <person name="Goolsby J.A."/>
            <person name="Tidwell J."/>
            <person name="Bellgard S.E."/>
            <person name="Bellgard M.I."/>
        </authorList>
    </citation>
    <scope>NUCLEOTIDE SEQUENCE</scope>
    <source>
        <tissue evidence="1">Shoot tissue taken approximately 20 cm above the soil surface</tissue>
    </source>
</reference>
<evidence type="ECO:0000313" key="1">
    <source>
        <dbReference type="EMBL" id="JAD55588.1"/>
    </source>
</evidence>
<name>A0A0A9B0F9_ARUDO</name>